<dbReference type="Pfam" id="PF01168">
    <property type="entry name" value="Ala_racemase_N"/>
    <property type="match status" value="1"/>
</dbReference>
<evidence type="ECO:0000313" key="7">
    <source>
        <dbReference type="EMBL" id="TDR40199.1"/>
    </source>
</evidence>
<dbReference type="HAMAP" id="MF_02087">
    <property type="entry name" value="PLP_homeostasis"/>
    <property type="match status" value="1"/>
</dbReference>
<keyword evidence="1 2" id="KW-0663">Pyridoxal phosphate</keyword>
<evidence type="ECO:0000256" key="1">
    <source>
        <dbReference type="ARBA" id="ARBA00022898"/>
    </source>
</evidence>
<evidence type="ECO:0000313" key="6">
    <source>
        <dbReference type="EMBL" id="STX09001.1"/>
    </source>
</evidence>
<evidence type="ECO:0000313" key="9">
    <source>
        <dbReference type="Proteomes" id="UP000294641"/>
    </source>
</evidence>
<dbReference type="Proteomes" id="UP000254330">
    <property type="component" value="Unassembled WGS sequence"/>
</dbReference>
<dbReference type="AlphaFoldDB" id="A0A8B4Q7G6"/>
<feature type="modified residue" description="N6-(pyridoxal phosphate)lysine" evidence="2 3">
    <location>
        <position position="36"/>
    </location>
</feature>
<accession>A0A8B4Q7G6</accession>
<dbReference type="Proteomes" id="UP000294641">
    <property type="component" value="Unassembled WGS sequence"/>
</dbReference>
<proteinExistence type="inferred from homology"/>
<dbReference type="PANTHER" id="PTHR10146">
    <property type="entry name" value="PROLINE SYNTHETASE CO-TRANSCRIBED BACTERIAL HOMOLOG PROTEIN"/>
    <property type="match status" value="1"/>
</dbReference>
<comment type="cofactor">
    <cofactor evidence="3">
        <name>pyridoxal 5'-phosphate</name>
        <dbReference type="ChEBI" id="CHEBI:597326"/>
    </cofactor>
</comment>
<comment type="function">
    <text evidence="2">Pyridoxal 5'-phosphate (PLP)-binding protein, which is involved in PLP homeostasis.</text>
</comment>
<dbReference type="CDD" id="cd00635">
    <property type="entry name" value="PLPDE_III_YBL036c_like"/>
    <property type="match status" value="1"/>
</dbReference>
<dbReference type="GO" id="GO:0030170">
    <property type="term" value="F:pyridoxal phosphate binding"/>
    <property type="evidence" value="ECO:0007669"/>
    <property type="project" value="UniProtKB-UniRule"/>
</dbReference>
<dbReference type="SUPFAM" id="SSF51419">
    <property type="entry name" value="PLP-binding barrel"/>
    <property type="match status" value="1"/>
</dbReference>
<dbReference type="EMBL" id="UGNP01000001">
    <property type="protein sequence ID" value="STX09001.1"/>
    <property type="molecule type" value="Genomic_DNA"/>
</dbReference>
<evidence type="ECO:0000256" key="2">
    <source>
        <dbReference type="HAMAP-Rule" id="MF_02087"/>
    </source>
</evidence>
<dbReference type="RefSeq" id="WP_109349165.1">
    <property type="nucleotide sequence ID" value="NZ_BJUE01000063.1"/>
</dbReference>
<dbReference type="NCBIfam" id="TIGR00044">
    <property type="entry name" value="YggS family pyridoxal phosphate-dependent enzyme"/>
    <property type="match status" value="1"/>
</dbReference>
<comment type="caution">
    <text evidence="6">The sequence shown here is derived from an EMBL/GenBank/DDBJ whole genome shotgun (WGS) entry which is preliminary data.</text>
</comment>
<name>A0A8B4Q7G6_9BACL</name>
<keyword evidence="9" id="KW-1185">Reference proteome</keyword>
<dbReference type="InterPro" id="IPR001608">
    <property type="entry name" value="Ala_racemase_N"/>
</dbReference>
<protein>
    <recommendedName>
        <fullName evidence="2">Pyridoxal phosphate homeostasis protein</fullName>
        <shortName evidence="2">PLP homeostasis protein</shortName>
    </recommendedName>
</protein>
<reference evidence="7 9" key="2">
    <citation type="submission" date="2019-03" db="EMBL/GenBank/DDBJ databases">
        <title>Genomic Encyclopedia of Type Strains, Phase IV (KMG-IV): sequencing the most valuable type-strain genomes for metagenomic binning, comparative biology and taxonomic classification.</title>
        <authorList>
            <person name="Goeker M."/>
        </authorList>
    </citation>
    <scope>NUCLEOTIDE SEQUENCE [LARGE SCALE GENOMIC DNA]</scope>
    <source>
        <strain evidence="7 9">DSM 20580</strain>
    </source>
</reference>
<evidence type="ECO:0000313" key="8">
    <source>
        <dbReference type="Proteomes" id="UP000254330"/>
    </source>
</evidence>
<sequence>MKSVKENLISIQHNVDRALKVAGRNPQSLNLIAVTKQVTIERTKEVLQNELLHIGENRPEGLLAKYDAIGNEATWHYIGSLQTRKVRQVINNIDYLHSLDRLSLAEEIEKRAEQPVKCFVQVNVSEEEAKHGLSTADAIAFIENLHDFSKIQVVGLMTMAPNTDDEAIIRATFKGLKKLQQQVAALKLPFAPCEELSMGMSNDYEIAIEEGATFVRIGTALVGDEGSVS</sequence>
<evidence type="ECO:0000259" key="5">
    <source>
        <dbReference type="Pfam" id="PF01168"/>
    </source>
</evidence>
<reference evidence="6 8" key="1">
    <citation type="submission" date="2018-06" db="EMBL/GenBank/DDBJ databases">
        <authorList>
            <consortium name="Pathogen Informatics"/>
            <person name="Doyle S."/>
        </authorList>
    </citation>
    <scope>NUCLEOTIDE SEQUENCE [LARGE SCALE GENOMIC DNA]</scope>
    <source>
        <strain evidence="6 8">NCTC10597</strain>
    </source>
</reference>
<organism evidence="6 8">
    <name type="scientific">Kurthia zopfii</name>
    <dbReference type="NCBI Taxonomy" id="1650"/>
    <lineage>
        <taxon>Bacteria</taxon>
        <taxon>Bacillati</taxon>
        <taxon>Bacillota</taxon>
        <taxon>Bacilli</taxon>
        <taxon>Bacillales</taxon>
        <taxon>Caryophanaceae</taxon>
        <taxon>Kurthia</taxon>
    </lineage>
</organism>
<feature type="domain" description="Alanine racemase N-terminal" evidence="5">
    <location>
        <begin position="8"/>
        <end position="224"/>
    </location>
</feature>
<dbReference type="EMBL" id="SNZG01000009">
    <property type="protein sequence ID" value="TDR40199.1"/>
    <property type="molecule type" value="Genomic_DNA"/>
</dbReference>
<dbReference type="Gene3D" id="3.20.20.10">
    <property type="entry name" value="Alanine racemase"/>
    <property type="match status" value="1"/>
</dbReference>
<dbReference type="PIRSF" id="PIRSF004848">
    <property type="entry name" value="YBL036c_PLPDEIII"/>
    <property type="match status" value="1"/>
</dbReference>
<gene>
    <name evidence="7" type="ORF">DFR61_10975</name>
    <name evidence="6" type="ORF">NCTC10597_00670</name>
</gene>
<evidence type="ECO:0000256" key="4">
    <source>
        <dbReference type="RuleBase" id="RU004514"/>
    </source>
</evidence>
<dbReference type="InterPro" id="IPR011078">
    <property type="entry name" value="PyrdxlP_homeostasis"/>
</dbReference>
<dbReference type="FunFam" id="3.20.20.10:FF:000011">
    <property type="entry name" value="Pyridoxal phosphate homeostasis protein"/>
    <property type="match status" value="1"/>
</dbReference>
<dbReference type="PANTHER" id="PTHR10146:SF14">
    <property type="entry name" value="PYRIDOXAL PHOSPHATE HOMEOSTASIS PROTEIN"/>
    <property type="match status" value="1"/>
</dbReference>
<evidence type="ECO:0000256" key="3">
    <source>
        <dbReference type="PIRSR" id="PIRSR004848-1"/>
    </source>
</evidence>
<dbReference type="OrthoDB" id="9804072at2"/>
<dbReference type="InterPro" id="IPR029066">
    <property type="entry name" value="PLP-binding_barrel"/>
</dbReference>
<comment type="similarity">
    <text evidence="2 4">Belongs to the pyridoxal phosphate-binding protein YggS/PROSC family.</text>
</comment>